<dbReference type="AlphaFoldDB" id="A0AAZ1XUA0"/>
<reference evidence="2" key="3">
    <citation type="submission" date="2025-09" db="UniProtKB">
        <authorList>
            <consortium name="Ensembl"/>
        </authorList>
    </citation>
    <scope>IDENTIFICATION</scope>
</reference>
<feature type="domain" description="Ig-like" evidence="1">
    <location>
        <begin position="261"/>
        <end position="350"/>
    </location>
</feature>
<keyword evidence="3" id="KW-1185">Reference proteome</keyword>
<protein>
    <recommendedName>
        <fullName evidence="1">Ig-like domain-containing protein</fullName>
    </recommendedName>
</protein>
<reference evidence="3" key="1">
    <citation type="submission" date="2020-03" db="EMBL/GenBank/DDBJ databases">
        <title>Evolution of repeat sequences and sex chromosomes of tilapia species revealed by chromosome-level genomes.</title>
        <authorList>
            <person name="Xu L."/>
            <person name="Tao W."/>
            <person name="Wang D."/>
            <person name="Zhou Q."/>
        </authorList>
    </citation>
    <scope>NUCLEOTIDE SEQUENCE [LARGE SCALE GENOMIC DNA]</scope>
    <source>
        <strain evidence="3">Israel</strain>
    </source>
</reference>
<gene>
    <name evidence="2" type="primary">LOC120442562</name>
</gene>
<feature type="domain" description="Ig-like" evidence="1">
    <location>
        <begin position="531"/>
        <end position="569"/>
    </location>
</feature>
<dbReference type="Pfam" id="PF13895">
    <property type="entry name" value="Ig_2"/>
    <property type="match status" value="1"/>
</dbReference>
<dbReference type="Ensembl" id="ENSOABT00000081732.1">
    <property type="protein sequence ID" value="ENSOABP00000071147.1"/>
    <property type="gene ID" value="ENSOABG00000016400.2"/>
</dbReference>
<dbReference type="InterPro" id="IPR007110">
    <property type="entry name" value="Ig-like_dom"/>
</dbReference>
<proteinExistence type="predicted"/>
<dbReference type="PANTHER" id="PTHR46013">
    <property type="entry name" value="VASCULAR CELL ADHESION MOLECULE 1"/>
    <property type="match status" value="1"/>
</dbReference>
<evidence type="ECO:0000313" key="2">
    <source>
        <dbReference type="Ensembl" id="ENSOABP00000071147.1"/>
    </source>
</evidence>
<feature type="domain" description="Ig-like" evidence="1">
    <location>
        <begin position="355"/>
        <end position="438"/>
    </location>
</feature>
<sequence length="613" mass="67223">MKLVRILNIIFVEEKVPQEKDSFKLHFFATKMAATLTFLLISSLLQGALCGTFNVSMPQNINVLRGSCVTIPCSFDVDSRFEKYLDDTCKAYWNDSPSFTSENAKLKPTKEITGDLTKKDCTTTFNNASLLQRSKYYFRLECDNALKYSFKQAGVDISLIDDPPSLTLTPSTLEVKEGTSVSLTCSAPAPCWSHPPALTWSPNLGQSQETLQENQDKTKVKTSVMSFTASHLHHGNKISCTAVYQKQDGSPDVTAETSLTPDISYSPKNITVSVSPSGPVPENSNVSLTCSSNANPAVRNYTWYRADGDQETFIGTGTSLNIQVSRDTQSFFCNAENEIGVGRSSSIQIDVQYSPKNITVSVSPSGPVPENSNVSLTCSSNANPAVRNYTWYRADGDHESLIGTGTSLNIKVSRDRRTFFCNAENEIGVGRSSSIQIDVQYSPKNITVSVSPSGPVPENSNVSLTCSSNANPAVRNYTWYRADGDQETLIGTGTSLNIQVLRNRWTFFCKAENEIGVGRSSSIQIDVQYSPKNITVSVSPSGPVPENSNVSLTCSSNANPAVRNYTWYRADGDQETLIGTGTSLNTVASKFIRVFFFFFFARLKTRLDLHVLI</sequence>
<organism evidence="2 3">
    <name type="scientific">Oreochromis aureus</name>
    <name type="common">Israeli tilapia</name>
    <name type="synonym">Chromis aureus</name>
    <dbReference type="NCBI Taxonomy" id="47969"/>
    <lineage>
        <taxon>Eukaryota</taxon>
        <taxon>Metazoa</taxon>
        <taxon>Chordata</taxon>
        <taxon>Craniata</taxon>
        <taxon>Vertebrata</taxon>
        <taxon>Euteleostomi</taxon>
        <taxon>Actinopterygii</taxon>
        <taxon>Neopterygii</taxon>
        <taxon>Teleostei</taxon>
        <taxon>Neoteleostei</taxon>
        <taxon>Acanthomorphata</taxon>
        <taxon>Ovalentaria</taxon>
        <taxon>Cichlomorphae</taxon>
        <taxon>Cichliformes</taxon>
        <taxon>Cichlidae</taxon>
        <taxon>African cichlids</taxon>
        <taxon>Pseudocrenilabrinae</taxon>
        <taxon>Oreochromini</taxon>
        <taxon>Oreochromis</taxon>
    </lineage>
</organism>
<dbReference type="InterPro" id="IPR036179">
    <property type="entry name" value="Ig-like_dom_sf"/>
</dbReference>
<dbReference type="SUPFAM" id="SSF48726">
    <property type="entry name" value="Immunoglobulin"/>
    <property type="match status" value="5"/>
</dbReference>
<dbReference type="Gene3D" id="2.60.40.10">
    <property type="entry name" value="Immunoglobulins"/>
    <property type="match status" value="6"/>
</dbReference>
<dbReference type="InterPro" id="IPR013783">
    <property type="entry name" value="Ig-like_fold"/>
</dbReference>
<evidence type="ECO:0000313" key="3">
    <source>
        <dbReference type="Proteomes" id="UP000472276"/>
    </source>
</evidence>
<dbReference type="InterPro" id="IPR003599">
    <property type="entry name" value="Ig_sub"/>
</dbReference>
<dbReference type="Proteomes" id="UP000472276">
    <property type="component" value="Unassembled WGS sequence"/>
</dbReference>
<reference evidence="2" key="2">
    <citation type="submission" date="2025-08" db="UniProtKB">
        <authorList>
            <consortium name="Ensembl"/>
        </authorList>
    </citation>
    <scope>IDENTIFICATION</scope>
</reference>
<accession>A0AAZ1XUA0</accession>
<evidence type="ECO:0000259" key="1">
    <source>
        <dbReference type="PROSITE" id="PS50835"/>
    </source>
</evidence>
<dbReference type="PANTHER" id="PTHR46013:SF4">
    <property type="entry name" value="B-CELL RECEPTOR CD22-RELATED"/>
    <property type="match status" value="1"/>
</dbReference>
<dbReference type="SMART" id="SM00409">
    <property type="entry name" value="IG"/>
    <property type="match status" value="6"/>
</dbReference>
<dbReference type="PROSITE" id="PS50835">
    <property type="entry name" value="IG_LIKE"/>
    <property type="match status" value="5"/>
</dbReference>
<dbReference type="Pfam" id="PF13927">
    <property type="entry name" value="Ig_3"/>
    <property type="match status" value="2"/>
</dbReference>
<name>A0AAZ1XUA0_OREAU</name>
<feature type="domain" description="Ig-like" evidence="1">
    <location>
        <begin position="164"/>
        <end position="260"/>
    </location>
</feature>
<feature type="domain" description="Ig-like" evidence="1">
    <location>
        <begin position="443"/>
        <end position="526"/>
    </location>
</feature>